<dbReference type="Gene3D" id="1.10.1530.10">
    <property type="match status" value="1"/>
</dbReference>
<keyword evidence="2" id="KW-0560">Oxidoreductase</keyword>
<dbReference type="InterPro" id="IPR043143">
    <property type="entry name" value="Mal/L-sulf/L-lact_DH-like_NADP"/>
</dbReference>
<dbReference type="GO" id="GO:0016491">
    <property type="term" value="F:oxidoreductase activity"/>
    <property type="evidence" value="ECO:0007669"/>
    <property type="project" value="UniProtKB-KW"/>
</dbReference>
<dbReference type="Proteomes" id="UP000464954">
    <property type="component" value="Chromosome"/>
</dbReference>
<dbReference type="InterPro" id="IPR043144">
    <property type="entry name" value="Mal/L-sulf/L-lact_DH-like_ah"/>
</dbReference>
<reference evidence="3 4" key="1">
    <citation type="submission" date="2020-01" db="EMBL/GenBank/DDBJ databases">
        <title>Ponticoccus aerotolerans gen. nov., sp. nov., an anaerobic bacterium and proposal of Ponticoccusceae fam. nov., Ponticoccusles ord. nov. and Ponticoccuse classis nov. in the phylum Kiritimatiellaeota.</title>
        <authorList>
            <person name="Zhou L.Y."/>
            <person name="Du Z.J."/>
        </authorList>
    </citation>
    <scope>NUCLEOTIDE SEQUENCE [LARGE SCALE GENOMIC DNA]</scope>
    <source>
        <strain evidence="3 4">S-5007</strain>
    </source>
</reference>
<evidence type="ECO:0000313" key="3">
    <source>
        <dbReference type="EMBL" id="QHI69001.1"/>
    </source>
</evidence>
<dbReference type="AlphaFoldDB" id="A0A6P1M586"/>
<name>A0A6P1M586_9BACT</name>
<dbReference type="KEGG" id="taer:GT409_05910"/>
<dbReference type="InterPro" id="IPR036111">
    <property type="entry name" value="Mal/L-sulfo/L-lacto_DH-like_sf"/>
</dbReference>
<dbReference type="InterPro" id="IPR003767">
    <property type="entry name" value="Malate/L-lactate_DH-like"/>
</dbReference>
<dbReference type="RefSeq" id="WP_160627883.1">
    <property type="nucleotide sequence ID" value="NZ_CP047593.1"/>
</dbReference>
<gene>
    <name evidence="3" type="ORF">GT409_05910</name>
</gene>
<dbReference type="SUPFAM" id="SSF89733">
    <property type="entry name" value="L-sulfolactate dehydrogenase-like"/>
    <property type="match status" value="1"/>
</dbReference>
<sequence length="371" mass="40640">MEKTVWVSFDQLEAFMVDVFKSIGVPSEDAEICADVLITSDKRGIDSHGVGRLKPIYYDRIVSKKIQRPVTDFEIVRDRAATAVVDGHHGMGMVIAKRCMEMAIEKARTYGLGMVAVRNSTHYGFAAYYPMMACDAGMIGLTGTNARPSIAPTHGVENMLGTNPLVFGMPTDEGFPFTNDYATSIMQRGKIEQYAREGKDCPPGLIIDRAGNTQTDSVRILKDLVNGQAALAPIGGLEEETGGHKGYGFATVVELLSAALQQGSYLKMLSGLADDGSPKPYALGHFFMAIDIEHFCDLADFKKTAGDILRQLRASQKAPGKERIYTCGEKEHIAGIDRKDKGAPINDALQKQLIDMRNEQGLIQYRFPFEA</sequence>
<proteinExistence type="inferred from homology"/>
<evidence type="ECO:0000256" key="1">
    <source>
        <dbReference type="ARBA" id="ARBA00006056"/>
    </source>
</evidence>
<evidence type="ECO:0000313" key="4">
    <source>
        <dbReference type="Proteomes" id="UP000464954"/>
    </source>
</evidence>
<keyword evidence="4" id="KW-1185">Reference proteome</keyword>
<dbReference type="Gene3D" id="3.30.1370.60">
    <property type="entry name" value="Hypothetical oxidoreductase yiak, domain 2"/>
    <property type="match status" value="1"/>
</dbReference>
<organism evidence="3 4">
    <name type="scientific">Tichowtungia aerotolerans</name>
    <dbReference type="NCBI Taxonomy" id="2697043"/>
    <lineage>
        <taxon>Bacteria</taxon>
        <taxon>Pseudomonadati</taxon>
        <taxon>Kiritimatiellota</taxon>
        <taxon>Tichowtungiia</taxon>
        <taxon>Tichowtungiales</taxon>
        <taxon>Tichowtungiaceae</taxon>
        <taxon>Tichowtungia</taxon>
    </lineage>
</organism>
<protein>
    <submittedName>
        <fullName evidence="3">Ldh family oxidoreductase</fullName>
    </submittedName>
</protein>
<evidence type="ECO:0000256" key="2">
    <source>
        <dbReference type="ARBA" id="ARBA00023002"/>
    </source>
</evidence>
<dbReference type="Pfam" id="PF02615">
    <property type="entry name" value="Ldh_2"/>
    <property type="match status" value="1"/>
</dbReference>
<accession>A0A6P1M586</accession>
<comment type="similarity">
    <text evidence="1">Belongs to the LDH2/MDH2 oxidoreductase family.</text>
</comment>
<dbReference type="PANTHER" id="PTHR11091:SF0">
    <property type="entry name" value="MALATE DEHYDROGENASE"/>
    <property type="match status" value="1"/>
</dbReference>
<dbReference type="EMBL" id="CP047593">
    <property type="protein sequence ID" value="QHI69001.1"/>
    <property type="molecule type" value="Genomic_DNA"/>
</dbReference>
<dbReference type="PANTHER" id="PTHR11091">
    <property type="entry name" value="OXIDOREDUCTASE-RELATED"/>
    <property type="match status" value="1"/>
</dbReference>